<evidence type="ECO:0000313" key="1">
    <source>
        <dbReference type="EMBL" id="KAI7790513.1"/>
    </source>
</evidence>
<dbReference type="EMBL" id="JAFHDT010000095">
    <property type="protein sequence ID" value="KAI7790513.1"/>
    <property type="molecule type" value="Genomic_DNA"/>
</dbReference>
<dbReference type="PANTHER" id="PTHR34153:SF2">
    <property type="entry name" value="SI:CH211-262H13.3-RELATED"/>
    <property type="match status" value="1"/>
</dbReference>
<keyword evidence="2" id="KW-1185">Reference proteome</keyword>
<accession>A0A9W7T324</accession>
<name>A0A9W7T324_TRIRA</name>
<reference evidence="1" key="1">
    <citation type="submission" date="2021-02" db="EMBL/GenBank/DDBJ databases">
        <title>Comparative genomics reveals that relaxation of natural selection precedes convergent phenotypic evolution of cavefish.</title>
        <authorList>
            <person name="Peng Z."/>
        </authorList>
    </citation>
    <scope>NUCLEOTIDE SEQUENCE</scope>
    <source>
        <tissue evidence="1">Muscle</tissue>
    </source>
</reference>
<gene>
    <name evidence="1" type="ORF">IRJ41_004828</name>
</gene>
<dbReference type="PANTHER" id="PTHR34153">
    <property type="entry name" value="SI:CH211-262H13.3-RELATED-RELATED"/>
    <property type="match status" value="1"/>
</dbReference>
<comment type="caution">
    <text evidence="1">The sequence shown here is derived from an EMBL/GenBank/DDBJ whole genome shotgun (WGS) entry which is preliminary data.</text>
</comment>
<proteinExistence type="predicted"/>
<protein>
    <submittedName>
        <fullName evidence="1">NACHT</fullName>
    </submittedName>
</protein>
<dbReference type="AlphaFoldDB" id="A0A9W7T324"/>
<dbReference type="Proteomes" id="UP001059041">
    <property type="component" value="Unassembled WGS sequence"/>
</dbReference>
<evidence type="ECO:0000313" key="2">
    <source>
        <dbReference type="Proteomes" id="UP001059041"/>
    </source>
</evidence>
<organism evidence="1 2">
    <name type="scientific">Triplophysa rosa</name>
    <name type="common">Cave loach</name>
    <dbReference type="NCBI Taxonomy" id="992332"/>
    <lineage>
        <taxon>Eukaryota</taxon>
        <taxon>Metazoa</taxon>
        <taxon>Chordata</taxon>
        <taxon>Craniata</taxon>
        <taxon>Vertebrata</taxon>
        <taxon>Euteleostomi</taxon>
        <taxon>Actinopterygii</taxon>
        <taxon>Neopterygii</taxon>
        <taxon>Teleostei</taxon>
        <taxon>Ostariophysi</taxon>
        <taxon>Cypriniformes</taxon>
        <taxon>Nemacheilidae</taxon>
        <taxon>Triplophysa</taxon>
    </lineage>
</organism>
<sequence>MADRQLEFQKKVLQILIDIRDTVRIALRNTDGTAFNLKPANNNVEFLQIESRLEDKNERVALQAYLKRLGGVDYVDMVKKSMSATLSNAVMSQMNLKGKCGKLPFSKSVLCEIICDAVINTHNTTRSKILETMSKFLKYAPERIGGGGQPINWTNLLQILHHFDFDALVSVTGSKLVENVELSVDCLNESLCVWAVSISQKCPSLTELKIPSPLCGNFRHVICRKNKPRSQEITLRCNKQSQKCTLNEERQLSCNQMVTIHVDCHGFSEEGLRKLHVVTWCSGPQNVPSQSEIILKYPRLEMSSMNLKNFLQDFHDINCITEERAGFDQKVDSLLSHLSSLSGLSVIIISAPLLTEIWTSRILFLIQSCSSLTALRRRESNY</sequence>